<keyword evidence="1" id="KW-0812">Transmembrane</keyword>
<dbReference type="Pfam" id="PF19700">
    <property type="entry name" value="DUF6198"/>
    <property type="match status" value="1"/>
</dbReference>
<keyword evidence="1" id="KW-0472">Membrane</keyword>
<reference evidence="2" key="2">
    <citation type="submission" date="2021-04" db="EMBL/GenBank/DDBJ databases">
        <authorList>
            <person name="Gilroy R."/>
        </authorList>
    </citation>
    <scope>NUCLEOTIDE SEQUENCE</scope>
    <source>
        <strain evidence="2">ChiSjej3B21-8574</strain>
    </source>
</reference>
<keyword evidence="1" id="KW-1133">Transmembrane helix</keyword>
<name>A0A9D2T8A8_9FIRM</name>
<dbReference type="PANTHER" id="PTHR40078">
    <property type="entry name" value="INTEGRAL MEMBRANE PROTEIN-RELATED"/>
    <property type="match status" value="1"/>
</dbReference>
<reference evidence="2" key="1">
    <citation type="journal article" date="2021" name="PeerJ">
        <title>Extensive microbial diversity within the chicken gut microbiome revealed by metagenomics and culture.</title>
        <authorList>
            <person name="Gilroy R."/>
            <person name="Ravi A."/>
            <person name="Getino M."/>
            <person name="Pursley I."/>
            <person name="Horton D.L."/>
            <person name="Alikhan N.F."/>
            <person name="Baker D."/>
            <person name="Gharbi K."/>
            <person name="Hall N."/>
            <person name="Watson M."/>
            <person name="Adriaenssens E.M."/>
            <person name="Foster-Nyarko E."/>
            <person name="Jarju S."/>
            <person name="Secka A."/>
            <person name="Antonio M."/>
            <person name="Oren A."/>
            <person name="Chaudhuri R.R."/>
            <person name="La Ragione R."/>
            <person name="Hildebrand F."/>
            <person name="Pallen M.J."/>
        </authorList>
    </citation>
    <scope>NUCLEOTIDE SEQUENCE</scope>
    <source>
        <strain evidence="2">ChiSjej3B21-8574</strain>
    </source>
</reference>
<dbReference type="InterPro" id="IPR038750">
    <property type="entry name" value="YczE/YyaS-like"/>
</dbReference>
<evidence type="ECO:0000313" key="2">
    <source>
        <dbReference type="EMBL" id="HJC49051.1"/>
    </source>
</evidence>
<protein>
    <submittedName>
        <fullName evidence="2">Membrane protein</fullName>
    </submittedName>
</protein>
<feature type="transmembrane region" description="Helical" evidence="1">
    <location>
        <begin position="75"/>
        <end position="95"/>
    </location>
</feature>
<gene>
    <name evidence="2" type="ORF">H9754_00440</name>
</gene>
<dbReference type="AlphaFoldDB" id="A0A9D2T8A8"/>
<feature type="transmembrane region" description="Helical" evidence="1">
    <location>
        <begin position="45"/>
        <end position="63"/>
    </location>
</feature>
<dbReference type="PANTHER" id="PTHR40078:SF1">
    <property type="entry name" value="INTEGRAL MEMBRANE PROTEIN"/>
    <property type="match status" value="1"/>
</dbReference>
<proteinExistence type="predicted"/>
<dbReference type="EMBL" id="DWWD01000003">
    <property type="protein sequence ID" value="HJC49051.1"/>
    <property type="molecule type" value="Genomic_DNA"/>
</dbReference>
<comment type="caution">
    <text evidence="2">The sequence shown here is derived from an EMBL/GenBank/DDBJ whole genome shotgun (WGS) entry which is preliminary data.</text>
</comment>
<organism evidence="2 3">
    <name type="scientific">Candidatus Anaerostipes avistercoris</name>
    <dbReference type="NCBI Taxonomy" id="2838462"/>
    <lineage>
        <taxon>Bacteria</taxon>
        <taxon>Bacillati</taxon>
        <taxon>Bacillota</taxon>
        <taxon>Clostridia</taxon>
        <taxon>Lachnospirales</taxon>
        <taxon>Lachnospiraceae</taxon>
        <taxon>Anaerostipes</taxon>
    </lineage>
</organism>
<feature type="transmembrane region" description="Helical" evidence="1">
    <location>
        <begin position="107"/>
        <end position="129"/>
    </location>
</feature>
<evidence type="ECO:0000313" key="3">
    <source>
        <dbReference type="Proteomes" id="UP000823904"/>
    </source>
</evidence>
<accession>A0A9D2T8A8</accession>
<feature type="transmembrane region" description="Helical" evidence="1">
    <location>
        <begin position="7"/>
        <end position="25"/>
    </location>
</feature>
<sequence>MKQFMVVFGVILIGFSVTLLNLSGFGVDPFNCMNMAVSSHLPVSYGIWQLFVNCVLFAGMALYRKIRNRTGHKLFGFGTVVNMVFVGILVDWFTAAYHGLGGGELPFVQRCLLLVPAIAGLCLGCSLYMTANLGSAPYDSLGQEIARETRTPFRACRIATDLTCVIIAVIFGGRVGVGSVISACGTGPFIQFFNKHVSRPLLLTMHSRRKKRRIKMIMEKESC</sequence>
<evidence type="ECO:0000256" key="1">
    <source>
        <dbReference type="SAM" id="Phobius"/>
    </source>
</evidence>
<dbReference type="Proteomes" id="UP000823904">
    <property type="component" value="Unassembled WGS sequence"/>
</dbReference>